<accession>A0A0G2YJK7</accession>
<dbReference type="PANTHER" id="PTHR38755">
    <property type="entry name" value="5,10-METHYLENETETRAHYDROFOLATE REDUCTASE"/>
    <property type="match status" value="1"/>
</dbReference>
<organism evidence="1">
    <name type="scientific">uncultured organism</name>
    <dbReference type="NCBI Taxonomy" id="155900"/>
    <lineage>
        <taxon>unclassified sequences</taxon>
        <taxon>environmental samples</taxon>
    </lineage>
</organism>
<dbReference type="AlphaFoldDB" id="A0A0G2YJK7"/>
<name>A0A0G2YJK7_9ZZZZ</name>
<reference evidence="1" key="1">
    <citation type="journal article" date="2015" name="Front. Microbiol.">
        <title>Identification of novel esterase-active enzymes from hot environments by use of the host bacterium Thermus thermophilus.</title>
        <authorList>
            <person name="Leis B."/>
            <person name="Angelov A."/>
            <person name="Mientus M."/>
            <person name="Li H."/>
            <person name="Pham V.T."/>
            <person name="Lauinger B."/>
            <person name="Bongen P."/>
            <person name="Pietruszka J."/>
            <person name="Goncalves L.G."/>
            <person name="Santos H."/>
            <person name="Liebl W."/>
        </authorList>
    </citation>
    <scope>NUCLEOTIDE SEQUENCE</scope>
</reference>
<sequence>MQILAEVHPKSKREKLKGEINALQSFDGFDIPDSPLGLPSVLPSSIGVMIREELGDNKRIIVNQRLLDVNELFVNSLSYTARAFNFDIAFTKGDKPKIGKEVGYLSSEEAVNIAKNIGIKAGMMLSLRKSENEISARIESNADFFLALHFSEDKIKTLRRNVIPYIIVKTEKNKEIIKEITQPSIDENKVYDVLAELDGYCDAVLISSPGDLEFLKRFSKKS</sequence>
<evidence type="ECO:0000313" key="1">
    <source>
        <dbReference type="EMBL" id="AKI85271.1"/>
    </source>
</evidence>
<proteinExistence type="predicted"/>
<protein>
    <submittedName>
        <fullName evidence="1">MTHFR (MetF)-like protein</fullName>
    </submittedName>
</protein>
<dbReference type="PANTHER" id="PTHR38755:SF1">
    <property type="entry name" value="METHYLENE-TETRAHYDROFOLATE REDUCTASE C-TERMINAL DOMAIN-CONTAINING PROTEIN"/>
    <property type="match status" value="1"/>
</dbReference>
<dbReference type="EMBL" id="KP892656">
    <property type="protein sequence ID" value="AKI85271.1"/>
    <property type="molecule type" value="Genomic_DNA"/>
</dbReference>